<evidence type="ECO:0000256" key="2">
    <source>
        <dbReference type="ARBA" id="ARBA00023242"/>
    </source>
</evidence>
<sequence>MNKSSNNDKSHPPAMLDFGNFDLVFGDLSPFPFTRQWAQQVEKKRKEYDGVLFLDRVLAALNIAKASKVYPPKTEKDLRQLHHLVCDASNVAIHHKLSILYYILLDVDSRLEEQSPGSTPSTRADSFAADAAVPQKYSIFIKGLWYMDATNFDQALEHLTHPSLVPEFADEIVTALARIDNTASSSSSLQADESYSPVLAYYYAVQPVLRTSAATNILFDAISRSSVSEALRYSRARPQFMREQLFKRLVLSVIDDSSSSKNGGNDSSDDVVAERAFELTSASLDAQEEEWFRDALLGSEGRKVRVAKDTLLMRRIARGDAGPVSEKGAWSSVLEGFKQGSGGRGMQA</sequence>
<name>A0A9P9BLR5_9PEZI</name>
<dbReference type="RefSeq" id="XP_046011156.1">
    <property type="nucleotide sequence ID" value="XM_046154142.1"/>
</dbReference>
<evidence type="ECO:0000313" key="5">
    <source>
        <dbReference type="Proteomes" id="UP000756346"/>
    </source>
</evidence>
<dbReference type="InterPro" id="IPR025151">
    <property type="entry name" value="ELYS_dom"/>
</dbReference>
<dbReference type="AlphaFoldDB" id="A0A9P9BLR5"/>
<evidence type="ECO:0000313" key="4">
    <source>
        <dbReference type="EMBL" id="KAH7028868.1"/>
    </source>
</evidence>
<comment type="subcellular location">
    <subcellularLocation>
        <location evidence="1">Nucleus</location>
    </subcellularLocation>
</comment>
<reference evidence="4" key="1">
    <citation type="journal article" date="2021" name="Nat. Commun.">
        <title>Genetic determinants of endophytism in the Arabidopsis root mycobiome.</title>
        <authorList>
            <person name="Mesny F."/>
            <person name="Miyauchi S."/>
            <person name="Thiergart T."/>
            <person name="Pickel B."/>
            <person name="Atanasova L."/>
            <person name="Karlsson M."/>
            <person name="Huettel B."/>
            <person name="Barry K.W."/>
            <person name="Haridas S."/>
            <person name="Chen C."/>
            <person name="Bauer D."/>
            <person name="Andreopoulos W."/>
            <person name="Pangilinan J."/>
            <person name="LaButti K."/>
            <person name="Riley R."/>
            <person name="Lipzen A."/>
            <person name="Clum A."/>
            <person name="Drula E."/>
            <person name="Henrissat B."/>
            <person name="Kohler A."/>
            <person name="Grigoriev I.V."/>
            <person name="Martin F.M."/>
            <person name="Hacquard S."/>
        </authorList>
    </citation>
    <scope>NUCLEOTIDE SEQUENCE</scope>
    <source>
        <strain evidence="4">MPI-CAGE-CH-0230</strain>
    </source>
</reference>
<organism evidence="4 5">
    <name type="scientific">Microdochium trichocladiopsis</name>
    <dbReference type="NCBI Taxonomy" id="1682393"/>
    <lineage>
        <taxon>Eukaryota</taxon>
        <taxon>Fungi</taxon>
        <taxon>Dikarya</taxon>
        <taxon>Ascomycota</taxon>
        <taxon>Pezizomycotina</taxon>
        <taxon>Sordariomycetes</taxon>
        <taxon>Xylariomycetidae</taxon>
        <taxon>Xylariales</taxon>
        <taxon>Microdochiaceae</taxon>
        <taxon>Microdochium</taxon>
    </lineage>
</organism>
<dbReference type="Pfam" id="PF13934">
    <property type="entry name" value="ELYS"/>
    <property type="match status" value="1"/>
</dbReference>
<keyword evidence="2" id="KW-0539">Nucleus</keyword>
<dbReference type="GO" id="GO:0005634">
    <property type="term" value="C:nucleus"/>
    <property type="evidence" value="ECO:0007669"/>
    <property type="project" value="UniProtKB-SubCell"/>
</dbReference>
<feature type="domain" description="ELYS-like" evidence="3">
    <location>
        <begin position="51"/>
        <end position="297"/>
    </location>
</feature>
<dbReference type="EMBL" id="JAGTJQ010000006">
    <property type="protein sequence ID" value="KAH7028868.1"/>
    <property type="molecule type" value="Genomic_DNA"/>
</dbReference>
<accession>A0A9P9BLR5</accession>
<dbReference type="OrthoDB" id="20729at2759"/>
<dbReference type="Proteomes" id="UP000756346">
    <property type="component" value="Unassembled WGS sequence"/>
</dbReference>
<protein>
    <submittedName>
        <fullName evidence="4">Nuclear pore complex assembly-domain-containing protein</fullName>
    </submittedName>
</protein>
<keyword evidence="5" id="KW-1185">Reference proteome</keyword>
<comment type="caution">
    <text evidence="4">The sequence shown here is derived from an EMBL/GenBank/DDBJ whole genome shotgun (WGS) entry which is preliminary data.</text>
</comment>
<proteinExistence type="predicted"/>
<evidence type="ECO:0000256" key="1">
    <source>
        <dbReference type="ARBA" id="ARBA00004123"/>
    </source>
</evidence>
<gene>
    <name evidence="4" type="ORF">B0I36DRAFT_324690</name>
</gene>
<dbReference type="GeneID" id="70183688"/>
<evidence type="ECO:0000259" key="3">
    <source>
        <dbReference type="Pfam" id="PF13934"/>
    </source>
</evidence>